<dbReference type="EMBL" id="WIAO01000047">
    <property type="protein sequence ID" value="MQM28549.1"/>
    <property type="molecule type" value="Genomic_DNA"/>
</dbReference>
<organism evidence="6 7">
    <name type="scientific">Glycomyces albidus</name>
    <dbReference type="NCBI Taxonomy" id="2656774"/>
    <lineage>
        <taxon>Bacteria</taxon>
        <taxon>Bacillati</taxon>
        <taxon>Actinomycetota</taxon>
        <taxon>Actinomycetes</taxon>
        <taxon>Glycomycetales</taxon>
        <taxon>Glycomycetaceae</taxon>
        <taxon>Glycomyces</taxon>
    </lineage>
</organism>
<dbReference type="PANTHER" id="PTHR43580">
    <property type="entry name" value="OXIDOREDUCTASE GLYR1-RELATED"/>
    <property type="match status" value="1"/>
</dbReference>
<dbReference type="InterPro" id="IPR006115">
    <property type="entry name" value="6PGDH_NADP-bd"/>
</dbReference>
<evidence type="ECO:0000256" key="2">
    <source>
        <dbReference type="ARBA" id="ARBA00023002"/>
    </source>
</evidence>
<gene>
    <name evidence="6" type="ORF">GFD30_23740</name>
</gene>
<comment type="similarity">
    <text evidence="1">Belongs to the HIBADH-related family.</text>
</comment>
<name>A0A6L5GFR8_9ACTN</name>
<dbReference type="InterPro" id="IPR013328">
    <property type="entry name" value="6PGD_dom2"/>
</dbReference>
<evidence type="ECO:0000313" key="6">
    <source>
        <dbReference type="EMBL" id="MQM28549.1"/>
    </source>
</evidence>
<comment type="caution">
    <text evidence="6">The sequence shown here is derived from an EMBL/GenBank/DDBJ whole genome shotgun (WGS) entry which is preliminary data.</text>
</comment>
<proteinExistence type="inferred from homology"/>
<dbReference type="SUPFAM" id="SSF51735">
    <property type="entry name" value="NAD(P)-binding Rossmann-fold domains"/>
    <property type="match status" value="1"/>
</dbReference>
<sequence length="314" mass="32541">MRPRRPARSSRSTASSAAKHRKAHTMPKGNLTVLGLGAMGSAVAARLRESGYATTVWNRTAAKTEPHVAAGSTAAATVPDAVAAGDVVLVVLLDHASVREHLEPAAAGLKGKVVVNLTTTTPNQARSTAAWAAEHGIAYLDGAVMAVPGMIGTPGSRLLYSGDENAYAIARPALETLGAAEFTGADPGVASLKDMALLSAMDLMFLGYLQAFAMMRTVGTSAADTAAEVEAWLAAMLPHGKGIAAIVDGGTYDTGGQSVDFDRFGIASLITASREQGVSAVLLEPHRKLLEELAAAGHGDSDWPRIIDRLTIHR</sequence>
<dbReference type="InterPro" id="IPR048666">
    <property type="entry name" value="RedAm-like_C"/>
</dbReference>
<dbReference type="InterPro" id="IPR036291">
    <property type="entry name" value="NAD(P)-bd_dom_sf"/>
</dbReference>
<dbReference type="GO" id="GO:0016491">
    <property type="term" value="F:oxidoreductase activity"/>
    <property type="evidence" value="ECO:0007669"/>
    <property type="project" value="UniProtKB-KW"/>
</dbReference>
<accession>A0A6L5GFR8</accession>
<dbReference type="AlphaFoldDB" id="A0A6L5GFR8"/>
<keyword evidence="2" id="KW-0560">Oxidoreductase</keyword>
<protein>
    <submittedName>
        <fullName evidence="6">NAD(P)-dependent oxidoreductase</fullName>
    </submittedName>
</protein>
<keyword evidence="7" id="KW-1185">Reference proteome</keyword>
<evidence type="ECO:0000256" key="1">
    <source>
        <dbReference type="ARBA" id="ARBA00009080"/>
    </source>
</evidence>
<dbReference type="Gene3D" id="1.10.1040.10">
    <property type="entry name" value="N-(1-d-carboxylethyl)-l-norvaline Dehydrogenase, domain 2"/>
    <property type="match status" value="1"/>
</dbReference>
<dbReference type="Gene3D" id="3.40.50.720">
    <property type="entry name" value="NAD(P)-binding Rossmann-like Domain"/>
    <property type="match status" value="1"/>
</dbReference>
<evidence type="ECO:0000313" key="7">
    <source>
        <dbReference type="Proteomes" id="UP000477750"/>
    </source>
</evidence>
<feature type="region of interest" description="Disordered" evidence="3">
    <location>
        <begin position="1"/>
        <end position="29"/>
    </location>
</feature>
<dbReference type="InterPro" id="IPR051265">
    <property type="entry name" value="HIBADH-related_NP60_sf"/>
</dbReference>
<dbReference type="InterPro" id="IPR015815">
    <property type="entry name" value="HIBADH-related"/>
</dbReference>
<reference evidence="6 7" key="1">
    <citation type="submission" date="2019-10" db="EMBL/GenBank/DDBJ databases">
        <title>Glycomyces albidus sp. nov., a novel actinomycete isolated from rhizosphere soil of wheat (Triticum aestivum L.).</title>
        <authorList>
            <person name="Qian L."/>
        </authorList>
    </citation>
    <scope>NUCLEOTIDE SEQUENCE [LARGE SCALE GENOMIC DNA]</scope>
    <source>
        <strain evidence="6 7">NEAU-7082</strain>
    </source>
</reference>
<evidence type="ECO:0000259" key="4">
    <source>
        <dbReference type="Pfam" id="PF03446"/>
    </source>
</evidence>
<dbReference type="Proteomes" id="UP000477750">
    <property type="component" value="Unassembled WGS sequence"/>
</dbReference>
<evidence type="ECO:0000256" key="3">
    <source>
        <dbReference type="SAM" id="MobiDB-lite"/>
    </source>
</evidence>
<feature type="domain" description="6-phosphogluconate dehydrogenase NADP-binding" evidence="4">
    <location>
        <begin position="31"/>
        <end position="180"/>
    </location>
</feature>
<dbReference type="Pfam" id="PF21761">
    <property type="entry name" value="RedAm-like_C"/>
    <property type="match status" value="1"/>
</dbReference>
<evidence type="ECO:0000259" key="5">
    <source>
        <dbReference type="Pfam" id="PF21761"/>
    </source>
</evidence>
<dbReference type="Pfam" id="PF03446">
    <property type="entry name" value="NAD_binding_2"/>
    <property type="match status" value="1"/>
</dbReference>
<dbReference type="GO" id="GO:0050661">
    <property type="term" value="F:NADP binding"/>
    <property type="evidence" value="ECO:0007669"/>
    <property type="project" value="InterPro"/>
</dbReference>
<dbReference type="PIRSF" id="PIRSF000103">
    <property type="entry name" value="HIBADH"/>
    <property type="match status" value="1"/>
</dbReference>
<dbReference type="PANTHER" id="PTHR43580:SF2">
    <property type="entry name" value="CYTOKINE-LIKE NUCLEAR FACTOR N-PAC"/>
    <property type="match status" value="1"/>
</dbReference>
<feature type="domain" description="NADPH-dependent reductive aminase-like C-terminal" evidence="5">
    <location>
        <begin position="186"/>
        <end position="310"/>
    </location>
</feature>